<evidence type="ECO:0000313" key="3">
    <source>
        <dbReference type="Proteomes" id="UP000671862"/>
    </source>
</evidence>
<dbReference type="PANTHER" id="PTHR43155:SF2">
    <property type="entry name" value="CYCLIC DI-GMP PHOSPHODIESTERASE PA4108"/>
    <property type="match status" value="1"/>
</dbReference>
<gene>
    <name evidence="2" type="ORF">JYK00_02665</name>
</gene>
<keyword evidence="3" id="KW-1185">Reference proteome</keyword>
<dbReference type="Pfam" id="PF13487">
    <property type="entry name" value="HD_5"/>
    <property type="match status" value="1"/>
</dbReference>
<reference evidence="2 3" key="1">
    <citation type="submission" date="2021-03" db="EMBL/GenBank/DDBJ databases">
        <title>Thermosipho ferrireducens sp.nov., an anaerobic thermophilic iron-reducing bacterium isolated from a deep-sea hydrothermal sulfide deposits.</title>
        <authorList>
            <person name="Zeng X."/>
            <person name="Chen Y."/>
            <person name="Shao Z."/>
        </authorList>
    </citation>
    <scope>NUCLEOTIDE SEQUENCE [LARGE SCALE GENOMIC DNA]</scope>
    <source>
        <strain evidence="2 3">JL129W03</strain>
    </source>
</reference>
<dbReference type="RefSeq" id="WP_207567163.1">
    <property type="nucleotide sequence ID" value="NZ_CP071446.1"/>
</dbReference>
<dbReference type="InterPro" id="IPR037522">
    <property type="entry name" value="HD_GYP_dom"/>
</dbReference>
<name>A0ABX7S8B2_9BACT</name>
<dbReference type="SUPFAM" id="SSF109604">
    <property type="entry name" value="HD-domain/PDEase-like"/>
    <property type="match status" value="2"/>
</dbReference>
<protein>
    <submittedName>
        <fullName evidence="2">HD domain-containing protein</fullName>
    </submittedName>
</protein>
<accession>A0ABX7S8B2</accession>
<organism evidence="2 3">
    <name type="scientific">Thermosipho ferrireducens</name>
    <dbReference type="NCBI Taxonomy" id="2571116"/>
    <lineage>
        <taxon>Bacteria</taxon>
        <taxon>Thermotogati</taxon>
        <taxon>Thermotogota</taxon>
        <taxon>Thermotogae</taxon>
        <taxon>Thermotogales</taxon>
        <taxon>Fervidobacteriaceae</taxon>
        <taxon>Thermosipho</taxon>
    </lineage>
</organism>
<dbReference type="InterPro" id="IPR006675">
    <property type="entry name" value="HDIG_dom"/>
</dbReference>
<dbReference type="InterPro" id="IPR003607">
    <property type="entry name" value="HD/PDEase_dom"/>
</dbReference>
<dbReference type="PROSITE" id="PS51832">
    <property type="entry name" value="HD_GYP"/>
    <property type="match status" value="1"/>
</dbReference>
<dbReference type="Gene3D" id="1.10.3210.10">
    <property type="entry name" value="Hypothetical protein af1432"/>
    <property type="match status" value="2"/>
</dbReference>
<dbReference type="PANTHER" id="PTHR43155">
    <property type="entry name" value="CYCLIC DI-GMP PHOSPHODIESTERASE PA4108-RELATED"/>
    <property type="match status" value="1"/>
</dbReference>
<sequence length="410" mass="47363">MISILYKLLKLVPNLGVHSLQVAFLASEIAKELGLDSSFAFKTGYLHDIGVLAPHQSVVLDDINTSFLIHHDVPSLNEMVRIHTVVGSFIFGQSNIFSDIADIVLKHHALPKFLNENLEEDVYANIISISEEISKYHFINKEVGFEDIFYPLVSIQNRFFKNIFDIAIDLIKREYILWTLEDIRKGIVRNELIISEESGGLNNEQLIEIGVIASFIVDAKSRFTKEHSWRVAKVASRMAEIAKLDEKNFFIAGLFHDIGKITTPIGILEKKGKLTREEMEIMKKHVYYSYLILLDYSQHPWFWPAVRHQERLNGKGYPWKLTKEEMTLEDEIMQTADYFSAFLEERPYREAFTMEKAFEMVVKASEKGLLSKESVEILNETLKTKEDFSSLEYVTEFQKNINLFVQGLIH</sequence>
<evidence type="ECO:0000313" key="2">
    <source>
        <dbReference type="EMBL" id="QTA38444.1"/>
    </source>
</evidence>
<feature type="domain" description="HD-GYP" evidence="1">
    <location>
        <begin position="180"/>
        <end position="393"/>
    </location>
</feature>
<dbReference type="CDD" id="cd00077">
    <property type="entry name" value="HDc"/>
    <property type="match status" value="2"/>
</dbReference>
<proteinExistence type="predicted"/>
<dbReference type="NCBIfam" id="TIGR00277">
    <property type="entry name" value="HDIG"/>
    <property type="match status" value="2"/>
</dbReference>
<dbReference type="Proteomes" id="UP000671862">
    <property type="component" value="Chromosome"/>
</dbReference>
<dbReference type="EMBL" id="CP071446">
    <property type="protein sequence ID" value="QTA38444.1"/>
    <property type="molecule type" value="Genomic_DNA"/>
</dbReference>
<dbReference type="Pfam" id="PF01966">
    <property type="entry name" value="HD"/>
    <property type="match status" value="1"/>
</dbReference>
<dbReference type="SMART" id="SM00471">
    <property type="entry name" value="HDc"/>
    <property type="match status" value="2"/>
</dbReference>
<evidence type="ECO:0000259" key="1">
    <source>
        <dbReference type="PROSITE" id="PS51832"/>
    </source>
</evidence>
<dbReference type="InterPro" id="IPR006674">
    <property type="entry name" value="HD_domain"/>
</dbReference>